<proteinExistence type="predicted"/>
<keyword evidence="4" id="KW-1185">Reference proteome</keyword>
<feature type="region of interest" description="Disordered" evidence="1">
    <location>
        <begin position="60"/>
        <end position="114"/>
    </location>
</feature>
<evidence type="ECO:0008006" key="5">
    <source>
        <dbReference type="Google" id="ProtNLM"/>
    </source>
</evidence>
<accession>A0ABW9YJC4</accession>
<feature type="compositionally biased region" description="Basic and acidic residues" evidence="1">
    <location>
        <begin position="60"/>
        <end position="72"/>
    </location>
</feature>
<dbReference type="RefSeq" id="WP_160652893.1">
    <property type="nucleotide sequence ID" value="NZ_RSEJ01000015.1"/>
</dbReference>
<organism evidence="3 4">
    <name type="scientific">Photobacterium alginatilyticum</name>
    <dbReference type="NCBI Taxonomy" id="1775171"/>
    <lineage>
        <taxon>Bacteria</taxon>
        <taxon>Pseudomonadati</taxon>
        <taxon>Pseudomonadota</taxon>
        <taxon>Gammaproteobacteria</taxon>
        <taxon>Vibrionales</taxon>
        <taxon>Vibrionaceae</taxon>
        <taxon>Photobacterium</taxon>
    </lineage>
</organism>
<gene>
    <name evidence="3" type="ORF">EIZ48_14830</name>
</gene>
<evidence type="ECO:0000313" key="4">
    <source>
        <dbReference type="Proteomes" id="UP000738517"/>
    </source>
</evidence>
<keyword evidence="2" id="KW-0732">Signal</keyword>
<name>A0ABW9YJC4_9GAMM</name>
<feature type="chain" id="PRO_5046403119" description="DUF4148 domain-containing protein" evidence="2">
    <location>
        <begin position="22"/>
        <end position="114"/>
    </location>
</feature>
<reference evidence="3 4" key="1">
    <citation type="journal article" date="2017" name="Int. J. Syst. Evol. Microbiol.">
        <title>Photobacterium alginatilyticum sp. nov., a marine bacterium isolated from bottom seawater.</title>
        <authorList>
            <person name="Wang X."/>
            <person name="Wang Y."/>
            <person name="Yang X."/>
            <person name="Sun H."/>
            <person name="Li B."/>
            <person name="Zhang X.H."/>
        </authorList>
    </citation>
    <scope>NUCLEOTIDE SEQUENCE [LARGE SCALE GENOMIC DNA]</scope>
    <source>
        <strain evidence="3 4">P03D4</strain>
    </source>
</reference>
<sequence length="114" mass="12536">MTIKTIALSTLLLASVSTAIAAPGNDHDRITDRSAKELRLQALDNAPAIHSQVAPLKYIDRDEPTSTRHATELRIQALSSPSRNAEPFVQRDRDEPVSTQHATKLRLKALEQSS</sequence>
<dbReference type="EMBL" id="RSEJ01000015">
    <property type="protein sequence ID" value="NBI53848.1"/>
    <property type="molecule type" value="Genomic_DNA"/>
</dbReference>
<protein>
    <recommendedName>
        <fullName evidence="5">DUF4148 domain-containing protein</fullName>
    </recommendedName>
</protein>
<evidence type="ECO:0000313" key="3">
    <source>
        <dbReference type="EMBL" id="NBI53848.1"/>
    </source>
</evidence>
<feature type="signal peptide" evidence="2">
    <location>
        <begin position="1"/>
        <end position="21"/>
    </location>
</feature>
<dbReference type="Proteomes" id="UP000738517">
    <property type="component" value="Unassembled WGS sequence"/>
</dbReference>
<evidence type="ECO:0000256" key="1">
    <source>
        <dbReference type="SAM" id="MobiDB-lite"/>
    </source>
</evidence>
<comment type="caution">
    <text evidence="3">The sequence shown here is derived from an EMBL/GenBank/DDBJ whole genome shotgun (WGS) entry which is preliminary data.</text>
</comment>
<evidence type="ECO:0000256" key="2">
    <source>
        <dbReference type="SAM" id="SignalP"/>
    </source>
</evidence>